<dbReference type="InterPro" id="IPR003378">
    <property type="entry name" value="Fringe-like_glycosylTrfase"/>
</dbReference>
<feature type="transmembrane region" description="Helical" evidence="8">
    <location>
        <begin position="7"/>
        <end position="28"/>
    </location>
</feature>
<reference evidence="10" key="1">
    <citation type="submission" date="2020-08" db="EMBL/GenBank/DDBJ databases">
        <title>Multicomponent nature underlies the extraordinary mechanical properties of spider dragline silk.</title>
        <authorList>
            <person name="Kono N."/>
            <person name="Nakamura H."/>
            <person name="Mori M."/>
            <person name="Yoshida Y."/>
            <person name="Ohtoshi R."/>
            <person name="Malay A.D."/>
            <person name="Moran D.A.P."/>
            <person name="Tomita M."/>
            <person name="Numata K."/>
            <person name="Arakawa K."/>
        </authorList>
    </citation>
    <scope>NUCLEOTIDE SEQUENCE</scope>
</reference>
<evidence type="ECO:0000256" key="7">
    <source>
        <dbReference type="ARBA" id="ARBA00023136"/>
    </source>
</evidence>
<evidence type="ECO:0000313" key="11">
    <source>
        <dbReference type="Proteomes" id="UP000887013"/>
    </source>
</evidence>
<dbReference type="Pfam" id="PF02434">
    <property type="entry name" value="Fringe"/>
    <property type="match status" value="1"/>
</dbReference>
<accession>A0A8X6N4E6</accession>
<dbReference type="OrthoDB" id="8959630at2759"/>
<proteinExistence type="predicted"/>
<organism evidence="10 11">
    <name type="scientific">Nephila pilipes</name>
    <name type="common">Giant wood spider</name>
    <name type="synonym">Nephila maculata</name>
    <dbReference type="NCBI Taxonomy" id="299642"/>
    <lineage>
        <taxon>Eukaryota</taxon>
        <taxon>Metazoa</taxon>
        <taxon>Ecdysozoa</taxon>
        <taxon>Arthropoda</taxon>
        <taxon>Chelicerata</taxon>
        <taxon>Arachnida</taxon>
        <taxon>Araneae</taxon>
        <taxon>Araneomorphae</taxon>
        <taxon>Entelegynae</taxon>
        <taxon>Araneoidea</taxon>
        <taxon>Nephilidae</taxon>
        <taxon>Nephila</taxon>
    </lineage>
</organism>
<evidence type="ECO:0000256" key="4">
    <source>
        <dbReference type="ARBA" id="ARBA00022692"/>
    </source>
</evidence>
<evidence type="ECO:0000313" key="10">
    <source>
        <dbReference type="EMBL" id="GFS93072.1"/>
    </source>
</evidence>
<evidence type="ECO:0000256" key="6">
    <source>
        <dbReference type="ARBA" id="ARBA00022989"/>
    </source>
</evidence>
<feature type="domain" description="Fringe-like glycosyltransferase" evidence="9">
    <location>
        <begin position="98"/>
        <end position="133"/>
    </location>
</feature>
<keyword evidence="6 8" id="KW-1133">Transmembrane helix</keyword>
<keyword evidence="7 8" id="KW-0472">Membrane</keyword>
<dbReference type="EMBL" id="BMAW01100022">
    <property type="protein sequence ID" value="GFS93072.1"/>
    <property type="molecule type" value="Genomic_DNA"/>
</dbReference>
<evidence type="ECO:0000256" key="1">
    <source>
        <dbReference type="ARBA" id="ARBA00004606"/>
    </source>
</evidence>
<evidence type="ECO:0000256" key="8">
    <source>
        <dbReference type="SAM" id="Phobius"/>
    </source>
</evidence>
<evidence type="ECO:0000256" key="3">
    <source>
        <dbReference type="ARBA" id="ARBA00022679"/>
    </source>
</evidence>
<evidence type="ECO:0000259" key="9">
    <source>
        <dbReference type="Pfam" id="PF02434"/>
    </source>
</evidence>
<keyword evidence="3" id="KW-0808">Transferase</keyword>
<dbReference type="Proteomes" id="UP000887013">
    <property type="component" value="Unassembled WGS sequence"/>
</dbReference>
<gene>
    <name evidence="10" type="primary">fng</name>
    <name evidence="10" type="ORF">NPIL_432531</name>
</gene>
<name>A0A8X6N4E6_NEPPI</name>
<evidence type="ECO:0000256" key="5">
    <source>
        <dbReference type="ARBA" id="ARBA00022968"/>
    </source>
</evidence>
<keyword evidence="2" id="KW-0328">Glycosyltransferase</keyword>
<protein>
    <submittedName>
        <fullName evidence="10">Fringe glycosyltransferase</fullName>
    </submittedName>
</protein>
<dbReference type="Gene3D" id="3.90.550.50">
    <property type="match status" value="1"/>
</dbReference>
<keyword evidence="4 8" id="KW-0812">Transmembrane</keyword>
<comment type="caution">
    <text evidence="10">The sequence shown here is derived from an EMBL/GenBank/DDBJ whole genome shotgun (WGS) entry which is preliminary data.</text>
</comment>
<sequence length="135" mass="15850">MRCYARNFFRLIAAAVLIVCYTILILLWQVDVPRNQVSQWSERKDGVTNDVNAKTREFFQERSPRSLQNLQNENQNFILRIPAQVTTAKENLNNTLSTNLNDLFISVKTTKNFHQSRLNVILQTWFVLAREQVSY</sequence>
<comment type="subcellular location">
    <subcellularLocation>
        <location evidence="1">Membrane</location>
        <topology evidence="1">Single-pass type II membrane protein</topology>
    </subcellularLocation>
</comment>
<dbReference type="GO" id="GO:0016020">
    <property type="term" value="C:membrane"/>
    <property type="evidence" value="ECO:0007669"/>
    <property type="project" value="UniProtKB-SubCell"/>
</dbReference>
<keyword evidence="11" id="KW-1185">Reference proteome</keyword>
<dbReference type="AlphaFoldDB" id="A0A8X6N4E6"/>
<keyword evidence="5" id="KW-0735">Signal-anchor</keyword>
<dbReference type="GO" id="GO:0016757">
    <property type="term" value="F:glycosyltransferase activity"/>
    <property type="evidence" value="ECO:0007669"/>
    <property type="project" value="UniProtKB-KW"/>
</dbReference>
<evidence type="ECO:0000256" key="2">
    <source>
        <dbReference type="ARBA" id="ARBA00022676"/>
    </source>
</evidence>